<evidence type="ECO:0000256" key="4">
    <source>
        <dbReference type="ARBA" id="ARBA00023157"/>
    </source>
</evidence>
<evidence type="ECO:0000256" key="2">
    <source>
        <dbReference type="ARBA" id="ARBA00013831"/>
    </source>
</evidence>
<dbReference type="InterPro" id="IPR050824">
    <property type="entry name" value="Thiol_disulfide_DsbA"/>
</dbReference>
<reference evidence="8" key="1">
    <citation type="submission" date="2021-06" db="EMBL/GenBank/DDBJ databases">
        <title>Emergence of genetically related NDM-1-producing Providencia rettgeri strains in Argentina.</title>
        <authorList>
            <person name="Pasteran F."/>
            <person name="Meo A."/>
            <person name="Gomez S."/>
            <person name="Derdoy L."/>
            <person name="Albronoz E."/>
            <person name="Faccone D."/>
            <person name="Guerriero L."/>
            <person name="Archuby D."/>
            <person name="Tarzia A."/>
            <person name="Lopez M."/>
            <person name="Corso A."/>
        </authorList>
    </citation>
    <scope>NUCLEOTIDE SEQUENCE</scope>
    <source>
        <strain evidence="8">PreM15628</strain>
    </source>
</reference>
<keyword evidence="6" id="KW-1133">Transmembrane helix</keyword>
<proteinExistence type="inferred from homology"/>
<dbReference type="Gene3D" id="3.40.30.10">
    <property type="entry name" value="Glutaredoxin"/>
    <property type="match status" value="1"/>
</dbReference>
<dbReference type="GO" id="GO:0016491">
    <property type="term" value="F:oxidoreductase activity"/>
    <property type="evidence" value="ECO:0007669"/>
    <property type="project" value="InterPro"/>
</dbReference>
<keyword evidence="3" id="KW-0732">Signal</keyword>
<dbReference type="SUPFAM" id="SSF52833">
    <property type="entry name" value="Thioredoxin-like"/>
    <property type="match status" value="1"/>
</dbReference>
<evidence type="ECO:0000256" key="1">
    <source>
        <dbReference type="ARBA" id="ARBA00005791"/>
    </source>
</evidence>
<gene>
    <name evidence="8" type="ORF">KOF27_17270</name>
</gene>
<dbReference type="PANTHER" id="PTHR35891">
    <property type="entry name" value="THIOL:DISULFIDE INTERCHANGE PROTEIN DSBA"/>
    <property type="match status" value="1"/>
</dbReference>
<accession>A0AAJ4NH44</accession>
<keyword evidence="6" id="KW-0472">Membrane</keyword>
<dbReference type="CDD" id="cd03019">
    <property type="entry name" value="DsbA_DsbA"/>
    <property type="match status" value="1"/>
</dbReference>
<evidence type="ECO:0000256" key="5">
    <source>
        <dbReference type="ARBA" id="ARBA00023284"/>
    </source>
</evidence>
<evidence type="ECO:0000313" key="9">
    <source>
        <dbReference type="Proteomes" id="UP000682358"/>
    </source>
</evidence>
<evidence type="ECO:0000313" key="8">
    <source>
        <dbReference type="EMBL" id="QWQ20324.2"/>
    </source>
</evidence>
<evidence type="ECO:0000256" key="3">
    <source>
        <dbReference type="ARBA" id="ARBA00022729"/>
    </source>
</evidence>
<dbReference type="AlphaFoldDB" id="A0AAJ4NH44"/>
<dbReference type="PANTHER" id="PTHR35891:SF3">
    <property type="entry name" value="THIOL:DISULFIDE INTERCHANGE PROTEIN DSBL"/>
    <property type="match status" value="1"/>
</dbReference>
<keyword evidence="6" id="KW-0812">Transmembrane</keyword>
<organism evidence="8 9">
    <name type="scientific">Providencia rettgeri</name>
    <dbReference type="NCBI Taxonomy" id="587"/>
    <lineage>
        <taxon>Bacteria</taxon>
        <taxon>Pseudomonadati</taxon>
        <taxon>Pseudomonadota</taxon>
        <taxon>Gammaproteobacteria</taxon>
        <taxon>Enterobacterales</taxon>
        <taxon>Morganellaceae</taxon>
        <taxon>Providencia</taxon>
    </lineage>
</organism>
<evidence type="ECO:0000256" key="6">
    <source>
        <dbReference type="SAM" id="Phobius"/>
    </source>
</evidence>
<dbReference type="InterPro" id="IPR001853">
    <property type="entry name" value="DSBA-like_thioredoxin_dom"/>
</dbReference>
<dbReference type="Pfam" id="PF01323">
    <property type="entry name" value="DSBA"/>
    <property type="match status" value="1"/>
</dbReference>
<name>A0AAJ4NH44_PRORE</name>
<comment type="similarity">
    <text evidence="1">Belongs to the thioredoxin family. DsbA subfamily.</text>
</comment>
<keyword evidence="5" id="KW-0676">Redox-active center</keyword>
<feature type="transmembrane region" description="Helical" evidence="6">
    <location>
        <begin position="12"/>
        <end position="32"/>
    </location>
</feature>
<protein>
    <recommendedName>
        <fullName evidence="2">Thiol:disulfide interchange protein DsbA</fullName>
    </recommendedName>
</protein>
<keyword evidence="4" id="KW-1015">Disulfide bond</keyword>
<dbReference type="InterPro" id="IPR023205">
    <property type="entry name" value="DsbA/DsbL"/>
</dbReference>
<dbReference type="InterPro" id="IPR036249">
    <property type="entry name" value="Thioredoxin-like_sf"/>
</dbReference>
<evidence type="ECO:0000259" key="7">
    <source>
        <dbReference type="Pfam" id="PF01323"/>
    </source>
</evidence>
<dbReference type="EMBL" id="CP076405">
    <property type="protein sequence ID" value="QWQ20324.2"/>
    <property type="molecule type" value="Genomic_DNA"/>
</dbReference>
<feature type="domain" description="DSBA-like thioredoxin" evidence="7">
    <location>
        <begin position="96"/>
        <end position="203"/>
    </location>
</feature>
<dbReference type="Proteomes" id="UP000682358">
    <property type="component" value="Chromosome"/>
</dbReference>
<sequence length="287" mass="33314">MNTRFKPITITLYTLFVIIASSLMTVLFYHIFVFNTFSNDDAQGSSFIEFNSEQVLLSPIKENNSIIEVLSYGCHYCAVNHDNVSQFEKTLPENVNFKVVHLAMDNNMGLAAYAPIFATLEEMGVESQLRQDLYTAVINDKLDLANKDVLNQWLKRHNIDSIQYLKTSESQAVQERLKNMLEISKFYQITGTPAFIINKRYVVYQDRDFADFTAYMLELLDKSNKELRWSGFALSGRYLQRKTVWCRLKKDIKNLIIVDLPFYGCYCAEAISHRYYLSPIYYVASAY</sequence>